<name>A0A0G4IYS6_PLABS</name>
<dbReference type="OMA" id="PVVTYAW"/>
<gene>
    <name evidence="2" type="ORF">PBRA_001471</name>
    <name evidence="3" type="ORF">PLBR_LOCUS1293</name>
</gene>
<dbReference type="EMBL" id="CDSF01000101">
    <property type="protein sequence ID" value="CEP00417.1"/>
    <property type="molecule type" value="Genomic_DNA"/>
</dbReference>
<dbReference type="Proteomes" id="UP000290189">
    <property type="component" value="Unassembled WGS sequence"/>
</dbReference>
<evidence type="ECO:0000313" key="5">
    <source>
        <dbReference type="Proteomes" id="UP000290189"/>
    </source>
</evidence>
<feature type="region of interest" description="Disordered" evidence="1">
    <location>
        <begin position="1"/>
        <end position="36"/>
    </location>
</feature>
<evidence type="ECO:0000313" key="3">
    <source>
        <dbReference type="EMBL" id="SPQ94078.1"/>
    </source>
</evidence>
<reference evidence="3 5" key="2">
    <citation type="submission" date="2018-03" db="EMBL/GenBank/DDBJ databases">
        <authorList>
            <person name="Fogelqvist J."/>
        </authorList>
    </citation>
    <scope>NUCLEOTIDE SEQUENCE [LARGE SCALE GENOMIC DNA]</scope>
</reference>
<dbReference type="EMBL" id="OVEO01000002">
    <property type="protein sequence ID" value="SPQ94078.1"/>
    <property type="molecule type" value="Genomic_DNA"/>
</dbReference>
<dbReference type="AlphaFoldDB" id="A0A0G4IYS6"/>
<keyword evidence="3" id="KW-0496">Mitochondrion</keyword>
<keyword evidence="4" id="KW-1185">Reference proteome</keyword>
<reference evidence="2 4" key="1">
    <citation type="submission" date="2015-02" db="EMBL/GenBank/DDBJ databases">
        <authorList>
            <person name="Chooi Y.-H."/>
        </authorList>
    </citation>
    <scope>NUCLEOTIDE SEQUENCE [LARGE SCALE GENOMIC DNA]</scope>
    <source>
        <strain evidence="2">E3</strain>
    </source>
</reference>
<accession>A0A0G4IYS6</accession>
<evidence type="ECO:0000256" key="1">
    <source>
        <dbReference type="SAM" id="MobiDB-lite"/>
    </source>
</evidence>
<protein>
    <submittedName>
        <fullName evidence="2">Uncharacterized protein</fullName>
    </submittedName>
</protein>
<proteinExistence type="predicted"/>
<dbReference type="STRING" id="37360.A0A0G4IYS6"/>
<dbReference type="OrthoDB" id="6357136at2759"/>
<sequence length="461" mass="51527">MSVSETADAMKIRRRREPMEPDALPDLPPPDPESSPSLDLLLSNARRFHELHPSPVQDNLMVNLPDEPHDQHAAATRVVVHARVLEFIDRFLEYKRLHGTAVEQDIYRNMTRPEFIARLICKRPLSFLGPSDRTLLRTEIRPKGSDWKLVGTAEEKQSSIQMASYLSYDEMAISAMIGVSSPTTFINSGGRYNEGKRGPSCSYISHGVVIGLCGCRFHHPDRMESQFIVVRRPKGKPKYDEGLRAIWAWFYGTPSFPTHEEARHAFEAGSERFSRLGPNFFDADIFKKRITITLETAFADANDRALSAGKRAYVHLVGLGLGVWKVHGWQTRWFVDAVADVLQRVAYPNVAIVDFAWFKLSPATCGDVSNGGTFQAPNGNAVQIQFSERDPASPLCDVDDEDVLLFSTYAWDGNAFPGNEIYLGSLSSSGDPAAAACCTIYELHNPYINPYYAKVFTAGEF</sequence>
<dbReference type="Pfam" id="PF16062">
    <property type="entry name" value="MavL-like"/>
    <property type="match status" value="1"/>
</dbReference>
<evidence type="ECO:0000313" key="2">
    <source>
        <dbReference type="EMBL" id="CEP00417.1"/>
    </source>
</evidence>
<organism evidence="2 4">
    <name type="scientific">Plasmodiophora brassicae</name>
    <name type="common">Clubroot disease agent</name>
    <dbReference type="NCBI Taxonomy" id="37360"/>
    <lineage>
        <taxon>Eukaryota</taxon>
        <taxon>Sar</taxon>
        <taxon>Rhizaria</taxon>
        <taxon>Endomyxa</taxon>
        <taxon>Phytomyxea</taxon>
        <taxon>Plasmodiophorida</taxon>
        <taxon>Plasmodiophoridae</taxon>
        <taxon>Plasmodiophora</taxon>
    </lineage>
</organism>
<dbReference type="Proteomes" id="UP000039324">
    <property type="component" value="Unassembled WGS sequence"/>
</dbReference>
<geneLocation type="mitochondrion" evidence="3"/>
<evidence type="ECO:0000313" key="4">
    <source>
        <dbReference type="Proteomes" id="UP000039324"/>
    </source>
</evidence>
<dbReference type="InterPro" id="IPR032063">
    <property type="entry name" value="MavL-like"/>
</dbReference>